<evidence type="ECO:0000313" key="2">
    <source>
        <dbReference type="EMBL" id="KAF8901658.1"/>
    </source>
</evidence>
<gene>
    <name evidence="2" type="ORF">CPB84DRAFT_1846658</name>
</gene>
<sequence length="185" mass="20242">MQAQFDKVRKRALFGPSSGNEHGTITPAQLGDDQRPKLRQPTNNPGSSVNISAVVGGMEASGIQRTPLVPRTQGRAFIPNQQTANEWMQPVGRSVPDNSRNITYRQPIGNFAGDRSFMSSNVSDRSASANEVEQLLMNQPLPRTSNGGGWQLSSAPQNNRTGQRVFAPATNNQRMPRGFRPAFPR</sequence>
<organism evidence="2 3">
    <name type="scientific">Gymnopilus junonius</name>
    <name type="common">Spectacular rustgill mushroom</name>
    <name type="synonym">Gymnopilus spectabilis subsp. junonius</name>
    <dbReference type="NCBI Taxonomy" id="109634"/>
    <lineage>
        <taxon>Eukaryota</taxon>
        <taxon>Fungi</taxon>
        <taxon>Dikarya</taxon>
        <taxon>Basidiomycota</taxon>
        <taxon>Agaricomycotina</taxon>
        <taxon>Agaricomycetes</taxon>
        <taxon>Agaricomycetidae</taxon>
        <taxon>Agaricales</taxon>
        <taxon>Agaricineae</taxon>
        <taxon>Hymenogastraceae</taxon>
        <taxon>Gymnopilus</taxon>
    </lineage>
</organism>
<feature type="compositionally biased region" description="Polar residues" evidence="1">
    <location>
        <begin position="40"/>
        <end position="51"/>
    </location>
</feature>
<accession>A0A9P5NRM3</accession>
<reference evidence="2" key="1">
    <citation type="submission" date="2020-11" db="EMBL/GenBank/DDBJ databases">
        <authorList>
            <consortium name="DOE Joint Genome Institute"/>
            <person name="Ahrendt S."/>
            <person name="Riley R."/>
            <person name="Andreopoulos W."/>
            <person name="LaButti K."/>
            <person name="Pangilinan J."/>
            <person name="Ruiz-duenas F.J."/>
            <person name="Barrasa J.M."/>
            <person name="Sanchez-Garcia M."/>
            <person name="Camarero S."/>
            <person name="Miyauchi S."/>
            <person name="Serrano A."/>
            <person name="Linde D."/>
            <person name="Babiker R."/>
            <person name="Drula E."/>
            <person name="Ayuso-Fernandez I."/>
            <person name="Pacheco R."/>
            <person name="Padilla G."/>
            <person name="Ferreira P."/>
            <person name="Barriuso J."/>
            <person name="Kellner H."/>
            <person name="Castanera R."/>
            <person name="Alfaro M."/>
            <person name="Ramirez L."/>
            <person name="Pisabarro A.G."/>
            <person name="Kuo A."/>
            <person name="Tritt A."/>
            <person name="Lipzen A."/>
            <person name="He G."/>
            <person name="Yan M."/>
            <person name="Ng V."/>
            <person name="Cullen D."/>
            <person name="Martin F."/>
            <person name="Rosso M.-N."/>
            <person name="Henrissat B."/>
            <person name="Hibbett D."/>
            <person name="Martinez A.T."/>
            <person name="Grigoriev I.V."/>
        </authorList>
    </citation>
    <scope>NUCLEOTIDE SEQUENCE</scope>
    <source>
        <strain evidence="2">AH 44721</strain>
    </source>
</reference>
<name>A0A9P5NRM3_GYMJU</name>
<feature type="compositionally biased region" description="Polar residues" evidence="1">
    <location>
        <begin position="146"/>
        <end position="162"/>
    </location>
</feature>
<protein>
    <submittedName>
        <fullName evidence="2">Uncharacterized protein</fullName>
    </submittedName>
</protein>
<keyword evidence="3" id="KW-1185">Reference proteome</keyword>
<dbReference type="Proteomes" id="UP000724874">
    <property type="component" value="Unassembled WGS sequence"/>
</dbReference>
<dbReference type="AlphaFoldDB" id="A0A9P5NRM3"/>
<proteinExistence type="predicted"/>
<dbReference type="OrthoDB" id="441210at2759"/>
<feature type="compositionally biased region" description="Polar residues" evidence="1">
    <location>
        <begin position="17"/>
        <end position="27"/>
    </location>
</feature>
<evidence type="ECO:0000313" key="3">
    <source>
        <dbReference type="Proteomes" id="UP000724874"/>
    </source>
</evidence>
<evidence type="ECO:0000256" key="1">
    <source>
        <dbReference type="SAM" id="MobiDB-lite"/>
    </source>
</evidence>
<comment type="caution">
    <text evidence="2">The sequence shown here is derived from an EMBL/GenBank/DDBJ whole genome shotgun (WGS) entry which is preliminary data.</text>
</comment>
<dbReference type="EMBL" id="JADNYJ010000040">
    <property type="protein sequence ID" value="KAF8901658.1"/>
    <property type="molecule type" value="Genomic_DNA"/>
</dbReference>
<feature type="region of interest" description="Disordered" evidence="1">
    <location>
        <begin position="1"/>
        <end position="51"/>
    </location>
</feature>
<feature type="region of interest" description="Disordered" evidence="1">
    <location>
        <begin position="146"/>
        <end position="185"/>
    </location>
</feature>